<dbReference type="RefSeq" id="WP_095070590.1">
    <property type="nucleotide sequence ID" value="NZ_LT906465.1"/>
</dbReference>
<dbReference type="KEGG" id="ctak:4412677_00800"/>
<feature type="compositionally biased region" description="Basic and acidic residues" evidence="1">
    <location>
        <begin position="288"/>
        <end position="309"/>
    </location>
</feature>
<dbReference type="EMBL" id="LT906465">
    <property type="protein sequence ID" value="SNV40618.1"/>
    <property type="molecule type" value="Genomic_DNA"/>
</dbReference>
<sequence length="342" mass="38862">MKKNIHPNLWGLLKSKAVLGVSAGMLMVSCGAYTGGYSETDGVYYDPNTDTLPVATEYESGNRVGETYDYKDSTSTIEKSRQNQLNKRNRYQNDNWASDNVKSSDWGTYSGSETHYNSWGYPFGYGYGFYPRYGWGGYYGMSFGWGSPWGYGYYDPFFDFGPWGYNSYFGYYPWGYSRFYGYSPYYGYYNPYGYYGYDPYFYGSPYYGSYYRAPQRKRGADGFYNGNTGRMTQPSGATIRNGNTMQRPVIIQDGTAQPRMRTGETMRTGNTQRTAPTQRQIPQQRSAPRFENRTFENRTFENRSFENRSYDSGSRSGGFSSGSSSSGSSSRGGGMRTGGGRF</sequence>
<proteinExistence type="predicted"/>
<dbReference type="PROSITE" id="PS51257">
    <property type="entry name" value="PROKAR_LIPOPROTEIN"/>
    <property type="match status" value="1"/>
</dbReference>
<feature type="compositionally biased region" description="Gly residues" evidence="1">
    <location>
        <begin position="330"/>
        <end position="342"/>
    </location>
</feature>
<organism evidence="2 3">
    <name type="scientific">Chryseobacterium taklimakanense</name>
    <dbReference type="NCBI Taxonomy" id="536441"/>
    <lineage>
        <taxon>Bacteria</taxon>
        <taxon>Pseudomonadati</taxon>
        <taxon>Bacteroidota</taxon>
        <taxon>Flavobacteriia</taxon>
        <taxon>Flavobacteriales</taxon>
        <taxon>Weeksellaceae</taxon>
        <taxon>Chryseobacterium group</taxon>
        <taxon>Chryseobacterium</taxon>
    </lineage>
</organism>
<evidence type="ECO:0000313" key="2">
    <source>
        <dbReference type="EMBL" id="SNV40618.1"/>
    </source>
</evidence>
<feature type="compositionally biased region" description="Polar residues" evidence="1">
    <location>
        <begin position="265"/>
        <end position="286"/>
    </location>
</feature>
<accession>A0A239X3H8</accession>
<name>A0A239X3H8_9FLAO</name>
<protein>
    <recommendedName>
        <fullName evidence="4">Prolyl-tRNA synthetase</fullName>
    </recommendedName>
</protein>
<evidence type="ECO:0000313" key="3">
    <source>
        <dbReference type="Proteomes" id="UP000215196"/>
    </source>
</evidence>
<keyword evidence="3" id="KW-1185">Reference proteome</keyword>
<feature type="region of interest" description="Disordered" evidence="1">
    <location>
        <begin position="251"/>
        <end position="342"/>
    </location>
</feature>
<evidence type="ECO:0008006" key="4">
    <source>
        <dbReference type="Google" id="ProtNLM"/>
    </source>
</evidence>
<dbReference type="Proteomes" id="UP000215196">
    <property type="component" value="Chromosome 1"/>
</dbReference>
<reference evidence="2 3" key="1">
    <citation type="submission" date="2017-06" db="EMBL/GenBank/DDBJ databases">
        <authorList>
            <consortium name="Pathogen Informatics"/>
        </authorList>
    </citation>
    <scope>NUCLEOTIDE SEQUENCE [LARGE SCALE GENOMIC DNA]</scope>
    <source>
        <strain evidence="2 3">NCTC13490</strain>
    </source>
</reference>
<dbReference type="AlphaFoldDB" id="A0A239X3H8"/>
<evidence type="ECO:0000256" key="1">
    <source>
        <dbReference type="SAM" id="MobiDB-lite"/>
    </source>
</evidence>
<gene>
    <name evidence="2" type="ORF">SAMEA4412677_00800</name>
</gene>